<evidence type="ECO:0000313" key="2">
    <source>
        <dbReference type="Proteomes" id="UP000516444"/>
    </source>
</evidence>
<dbReference type="EMBL" id="AP023440">
    <property type="protein sequence ID" value="BCL32174.1"/>
    <property type="molecule type" value="Genomic_DNA"/>
</dbReference>
<sequence length="48" mass="5275">MAHQAVLCRLPDLELVALSSDLPWISTGMMRGVLTLPIRYGAREQPPA</sequence>
<dbReference type="KEGG" id="sgm:GCM10017557_70330"/>
<keyword evidence="2" id="KW-1185">Reference proteome</keyword>
<dbReference type="Proteomes" id="UP000516444">
    <property type="component" value="Chromosome"/>
</dbReference>
<accession>A0A7G1PDL8</accession>
<gene>
    <name evidence="1" type="ORF">GCM10017557_70330</name>
</gene>
<dbReference type="AlphaFoldDB" id="A0A7G1PDL8"/>
<protein>
    <submittedName>
        <fullName evidence="1">Uncharacterized protein</fullName>
    </submittedName>
</protein>
<evidence type="ECO:0000313" key="1">
    <source>
        <dbReference type="EMBL" id="BCL32174.1"/>
    </source>
</evidence>
<proteinExistence type="predicted"/>
<organism evidence="1 2">
    <name type="scientific">Streptomyces aurantiacus</name>
    <dbReference type="NCBI Taxonomy" id="47760"/>
    <lineage>
        <taxon>Bacteria</taxon>
        <taxon>Bacillati</taxon>
        <taxon>Actinomycetota</taxon>
        <taxon>Actinomycetes</taxon>
        <taxon>Kitasatosporales</taxon>
        <taxon>Streptomycetaceae</taxon>
        <taxon>Streptomyces</taxon>
        <taxon>Streptomyces aurantiacus group</taxon>
    </lineage>
</organism>
<reference evidence="1 2" key="1">
    <citation type="journal article" date="2014" name="Int. J. Syst. Evol. Microbiol.">
        <title>Complete genome sequence of Corynebacterium casei LMG S-19264T (=DSM 44701T), isolated from a smear-ripened cheese.</title>
        <authorList>
            <consortium name="US DOE Joint Genome Institute (JGI-PGF)"/>
            <person name="Walter F."/>
            <person name="Albersmeier A."/>
            <person name="Kalinowski J."/>
            <person name="Ruckert C."/>
        </authorList>
    </citation>
    <scope>NUCLEOTIDE SEQUENCE [LARGE SCALE GENOMIC DNA]</scope>
    <source>
        <strain evidence="1 2">JCM 4677</strain>
    </source>
</reference>
<name>A0A7G1PDL8_9ACTN</name>